<evidence type="ECO:0000256" key="1">
    <source>
        <dbReference type="SAM" id="Phobius"/>
    </source>
</evidence>
<protein>
    <submittedName>
        <fullName evidence="4">Small membrane protein</fullName>
    </submittedName>
</protein>
<dbReference type="WBParaSite" id="SCUD_0000096301-mRNA-1">
    <property type="protein sequence ID" value="SCUD_0000096301-mRNA-1"/>
    <property type="gene ID" value="SCUD_0000096301"/>
</dbReference>
<feature type="transmembrane region" description="Helical" evidence="1">
    <location>
        <begin position="12"/>
        <end position="33"/>
    </location>
</feature>
<dbReference type="EMBL" id="UZAK01000720">
    <property type="protein sequence ID" value="VDO64792.1"/>
    <property type="molecule type" value="Genomic_DNA"/>
</dbReference>
<keyword evidence="1" id="KW-1133">Transmembrane helix</keyword>
<keyword evidence="3" id="KW-1185">Reference proteome</keyword>
<gene>
    <name evidence="2" type="ORF">SCUD_LOCUS964</name>
</gene>
<evidence type="ECO:0000313" key="3">
    <source>
        <dbReference type="Proteomes" id="UP000279833"/>
    </source>
</evidence>
<reference evidence="4" key="1">
    <citation type="submission" date="2016-06" db="UniProtKB">
        <authorList>
            <consortium name="WormBaseParasite"/>
        </authorList>
    </citation>
    <scope>IDENTIFICATION</scope>
</reference>
<evidence type="ECO:0000313" key="2">
    <source>
        <dbReference type="EMBL" id="VDO64792.1"/>
    </source>
</evidence>
<dbReference type="Proteomes" id="UP000279833">
    <property type="component" value="Unassembled WGS sequence"/>
</dbReference>
<proteinExistence type="predicted"/>
<evidence type="ECO:0000313" key="4">
    <source>
        <dbReference type="WBParaSite" id="SCUD_0000096301-mRNA-1"/>
    </source>
</evidence>
<name>A0A183JE51_9TREM</name>
<dbReference type="AlphaFoldDB" id="A0A183JE51"/>
<reference evidence="2 3" key="2">
    <citation type="submission" date="2018-11" db="EMBL/GenBank/DDBJ databases">
        <authorList>
            <consortium name="Pathogen Informatics"/>
        </authorList>
    </citation>
    <scope>NUCLEOTIDE SEQUENCE [LARGE SCALE GENOMIC DNA]</scope>
    <source>
        <strain evidence="2">Dakar</strain>
        <strain evidence="3">Dakar, Senegal</strain>
    </source>
</reference>
<keyword evidence="1" id="KW-0472">Membrane</keyword>
<keyword evidence="1" id="KW-0812">Transmembrane</keyword>
<accession>A0A183JE51</accession>
<organism evidence="4">
    <name type="scientific">Schistosoma curassoni</name>
    <dbReference type="NCBI Taxonomy" id="6186"/>
    <lineage>
        <taxon>Eukaryota</taxon>
        <taxon>Metazoa</taxon>
        <taxon>Spiralia</taxon>
        <taxon>Lophotrochozoa</taxon>
        <taxon>Platyhelminthes</taxon>
        <taxon>Trematoda</taxon>
        <taxon>Digenea</taxon>
        <taxon>Strigeidida</taxon>
        <taxon>Schistosomatoidea</taxon>
        <taxon>Schistosomatidae</taxon>
        <taxon>Schistosoma</taxon>
    </lineage>
</organism>
<sequence>MVSDRVKHIFIRYAILLLRLLVLVIIIIIINIINNTV</sequence>